<evidence type="ECO:0000259" key="1">
    <source>
        <dbReference type="Pfam" id="PF03732"/>
    </source>
</evidence>
<name>A0ABQ7UGD7_SOLTU</name>
<dbReference type="Proteomes" id="UP000826656">
    <property type="component" value="Unassembled WGS sequence"/>
</dbReference>
<proteinExistence type="predicted"/>
<dbReference type="PANTHER" id="PTHR37610:SF40">
    <property type="entry name" value="OS01G0909600 PROTEIN"/>
    <property type="match status" value="1"/>
</dbReference>
<accession>A0ABQ7UGD7</accession>
<evidence type="ECO:0000313" key="2">
    <source>
        <dbReference type="EMBL" id="KAH0748504.1"/>
    </source>
</evidence>
<organism evidence="2 3">
    <name type="scientific">Solanum tuberosum</name>
    <name type="common">Potato</name>
    <dbReference type="NCBI Taxonomy" id="4113"/>
    <lineage>
        <taxon>Eukaryota</taxon>
        <taxon>Viridiplantae</taxon>
        <taxon>Streptophyta</taxon>
        <taxon>Embryophyta</taxon>
        <taxon>Tracheophyta</taxon>
        <taxon>Spermatophyta</taxon>
        <taxon>Magnoliopsida</taxon>
        <taxon>eudicotyledons</taxon>
        <taxon>Gunneridae</taxon>
        <taxon>Pentapetalae</taxon>
        <taxon>asterids</taxon>
        <taxon>lamiids</taxon>
        <taxon>Solanales</taxon>
        <taxon>Solanaceae</taxon>
        <taxon>Solanoideae</taxon>
        <taxon>Solaneae</taxon>
        <taxon>Solanum</taxon>
    </lineage>
</organism>
<dbReference type="Pfam" id="PF03732">
    <property type="entry name" value="Retrotrans_gag"/>
    <property type="match status" value="1"/>
</dbReference>
<gene>
    <name evidence="2" type="ORF">KY290_027736</name>
</gene>
<comment type="caution">
    <text evidence="2">The sequence shown here is derived from an EMBL/GenBank/DDBJ whole genome shotgun (WGS) entry which is preliminary data.</text>
</comment>
<dbReference type="PANTHER" id="PTHR37610">
    <property type="entry name" value="CCHC-TYPE DOMAIN-CONTAINING PROTEIN"/>
    <property type="match status" value="1"/>
</dbReference>
<reference evidence="2 3" key="1">
    <citation type="journal article" date="2021" name="bioRxiv">
        <title>Chromosome-scale and haplotype-resolved genome assembly of a tetraploid potato cultivar.</title>
        <authorList>
            <person name="Sun H."/>
            <person name="Jiao W.-B."/>
            <person name="Krause K."/>
            <person name="Campoy J.A."/>
            <person name="Goel M."/>
            <person name="Folz-Donahue K."/>
            <person name="Kukat C."/>
            <person name="Huettel B."/>
            <person name="Schneeberger K."/>
        </authorList>
    </citation>
    <scope>NUCLEOTIDE SEQUENCE [LARGE SCALE GENOMIC DNA]</scope>
    <source>
        <strain evidence="2">SolTubOtavaFocal</strain>
        <tissue evidence="2">Leaves</tissue>
    </source>
</reference>
<protein>
    <recommendedName>
        <fullName evidence="1">Retrotransposon gag domain-containing protein</fullName>
    </recommendedName>
</protein>
<sequence length="136" mass="15203">MILFSINGNDVTTWSLPGYYTLSRDIVESLQYVNNAAELWQELEDKYDQTNGAKLYQLQKELSDLSQGSMDITPYYTKMKRLWEELGTLDNNNQCNCLLNLLGSFHSGSPCAGTNNISNGAANFAGPFIEEASGDW</sequence>
<keyword evidence="3" id="KW-1185">Reference proteome</keyword>
<feature type="domain" description="Retrotransposon gag" evidence="1">
    <location>
        <begin position="37"/>
        <end position="91"/>
    </location>
</feature>
<dbReference type="EMBL" id="JAIVGD010000019">
    <property type="protein sequence ID" value="KAH0748504.1"/>
    <property type="molecule type" value="Genomic_DNA"/>
</dbReference>
<evidence type="ECO:0000313" key="3">
    <source>
        <dbReference type="Proteomes" id="UP000826656"/>
    </source>
</evidence>
<dbReference type="InterPro" id="IPR005162">
    <property type="entry name" value="Retrotrans_gag_dom"/>
</dbReference>